<accession>A0A392UQC3</accession>
<sequence length="43" mass="4900">MNSTTFLFRISDGKYFLKNSSLNISQVITIPQAPNLSLAFFHH</sequence>
<evidence type="ECO:0000313" key="2">
    <source>
        <dbReference type="Proteomes" id="UP000265520"/>
    </source>
</evidence>
<dbReference type="EMBL" id="LXQA010865334">
    <property type="protein sequence ID" value="MCI74666.1"/>
    <property type="molecule type" value="Genomic_DNA"/>
</dbReference>
<proteinExistence type="predicted"/>
<feature type="non-terminal residue" evidence="1">
    <location>
        <position position="43"/>
    </location>
</feature>
<evidence type="ECO:0000313" key="1">
    <source>
        <dbReference type="EMBL" id="MCI74666.1"/>
    </source>
</evidence>
<dbReference type="AlphaFoldDB" id="A0A392UQC3"/>
<reference evidence="1 2" key="1">
    <citation type="journal article" date="2018" name="Front. Plant Sci.">
        <title>Red Clover (Trifolium pratense) and Zigzag Clover (T. medium) - A Picture of Genomic Similarities and Differences.</title>
        <authorList>
            <person name="Dluhosova J."/>
            <person name="Istvanek J."/>
            <person name="Nedelnik J."/>
            <person name="Repkova J."/>
        </authorList>
    </citation>
    <scope>NUCLEOTIDE SEQUENCE [LARGE SCALE GENOMIC DNA]</scope>
    <source>
        <strain evidence="2">cv. 10/8</strain>
        <tissue evidence="1">Leaf</tissue>
    </source>
</reference>
<organism evidence="1 2">
    <name type="scientific">Trifolium medium</name>
    <dbReference type="NCBI Taxonomy" id="97028"/>
    <lineage>
        <taxon>Eukaryota</taxon>
        <taxon>Viridiplantae</taxon>
        <taxon>Streptophyta</taxon>
        <taxon>Embryophyta</taxon>
        <taxon>Tracheophyta</taxon>
        <taxon>Spermatophyta</taxon>
        <taxon>Magnoliopsida</taxon>
        <taxon>eudicotyledons</taxon>
        <taxon>Gunneridae</taxon>
        <taxon>Pentapetalae</taxon>
        <taxon>rosids</taxon>
        <taxon>fabids</taxon>
        <taxon>Fabales</taxon>
        <taxon>Fabaceae</taxon>
        <taxon>Papilionoideae</taxon>
        <taxon>50 kb inversion clade</taxon>
        <taxon>NPAAA clade</taxon>
        <taxon>Hologalegina</taxon>
        <taxon>IRL clade</taxon>
        <taxon>Trifolieae</taxon>
        <taxon>Trifolium</taxon>
    </lineage>
</organism>
<protein>
    <submittedName>
        <fullName evidence="1">Uncharacterized protein</fullName>
    </submittedName>
</protein>
<dbReference type="Proteomes" id="UP000265520">
    <property type="component" value="Unassembled WGS sequence"/>
</dbReference>
<comment type="caution">
    <text evidence="1">The sequence shown here is derived from an EMBL/GenBank/DDBJ whole genome shotgun (WGS) entry which is preliminary data.</text>
</comment>
<keyword evidence="2" id="KW-1185">Reference proteome</keyword>
<name>A0A392UQC3_9FABA</name>